<evidence type="ECO:0000313" key="1">
    <source>
        <dbReference type="EMBL" id="TLU89446.1"/>
    </source>
</evidence>
<dbReference type="OrthoDB" id="924386at2"/>
<dbReference type="RefSeq" id="WP_138283506.1">
    <property type="nucleotide sequence ID" value="NZ_BMGE01000004.1"/>
</dbReference>
<dbReference type="EMBL" id="VCEI01000030">
    <property type="protein sequence ID" value="TLU89446.1"/>
    <property type="molecule type" value="Genomic_DNA"/>
</dbReference>
<accession>A0A5R9K6M8</accession>
<keyword evidence="2" id="KW-1185">Reference proteome</keyword>
<dbReference type="Pfam" id="PF07676">
    <property type="entry name" value="PD40"/>
    <property type="match status" value="2"/>
</dbReference>
<evidence type="ECO:0000313" key="2">
    <source>
        <dbReference type="Proteomes" id="UP000309788"/>
    </source>
</evidence>
<dbReference type="InterPro" id="IPR011042">
    <property type="entry name" value="6-blade_b-propeller_TolB-like"/>
</dbReference>
<protein>
    <submittedName>
        <fullName evidence="1">Uncharacterized protein</fullName>
    </submittedName>
</protein>
<dbReference type="Gene3D" id="2.120.10.30">
    <property type="entry name" value="TolB, C-terminal domain"/>
    <property type="match status" value="1"/>
</dbReference>
<reference evidence="1 2" key="1">
    <citation type="submission" date="2019-05" db="EMBL/GenBank/DDBJ databases">
        <authorList>
            <person name="Qu J.-H."/>
        </authorList>
    </citation>
    <scope>NUCLEOTIDE SEQUENCE [LARGE SCALE GENOMIC DNA]</scope>
    <source>
        <strain evidence="1 2">Z12</strain>
    </source>
</reference>
<comment type="caution">
    <text evidence="1">The sequence shown here is derived from an EMBL/GenBank/DDBJ whole genome shotgun (WGS) entry which is preliminary data.</text>
</comment>
<dbReference type="InterPro" id="IPR011659">
    <property type="entry name" value="WD40"/>
</dbReference>
<gene>
    <name evidence="1" type="ORF">FEM55_22155</name>
</gene>
<organism evidence="1 2">
    <name type="scientific">Dyadobacter sediminis</name>
    <dbReference type="NCBI Taxonomy" id="1493691"/>
    <lineage>
        <taxon>Bacteria</taxon>
        <taxon>Pseudomonadati</taxon>
        <taxon>Bacteroidota</taxon>
        <taxon>Cytophagia</taxon>
        <taxon>Cytophagales</taxon>
        <taxon>Spirosomataceae</taxon>
        <taxon>Dyadobacter</taxon>
    </lineage>
</organism>
<sequence length="333" mass="38402">MRKFVFLALVLQSCWPFEVGRRRDGDFLEEVVSLNEFNSEFDDYNSDLPDNKSGQTYLTFSSKRDRKDVFNLVHFRAVFKYDKQLGIEMYRSGGWQDAVFADYGGLEGMINRANGNFNVYGPKTLLFDRDIQGITTERNFFLFYADDSKGDMQIKYLRNSSNGMEGPYDFDILNSSKDDGYPSFSYLGDKIYFSSNREGNFDIYELSIPRAESEQVTPESLLHPKSYKLRKVEELSSPYDDKCPSFHDGTMVFVSDRPGGEGGHDIYYATFQNGKWGAPVNAGKRINTSYNEYRPILPTMDNFNYHLMIFSSDRPGGKGGYDLYMTGLMKKWY</sequence>
<dbReference type="SUPFAM" id="SSF82171">
    <property type="entry name" value="DPP6 N-terminal domain-like"/>
    <property type="match status" value="1"/>
</dbReference>
<proteinExistence type="predicted"/>
<name>A0A5R9K6M8_9BACT</name>
<dbReference type="Proteomes" id="UP000309788">
    <property type="component" value="Unassembled WGS sequence"/>
</dbReference>
<dbReference type="AlphaFoldDB" id="A0A5R9K6M8"/>